<dbReference type="SMART" id="SM00184">
    <property type="entry name" value="RING"/>
    <property type="match status" value="1"/>
</dbReference>
<evidence type="ECO:0000259" key="5">
    <source>
        <dbReference type="PROSITE" id="PS50089"/>
    </source>
</evidence>
<sequence>MHPPPNWSAYDQQRLANVAVSHPPRAAHHIHYNPMYVSAAPHQSHPSAAPPELQDPRIDVDDLLSFDAPEKEKNNPCPICLAPLEDEQVSTGQCLHLIHTSCLRSWLAKDSRSTCPVCLIPYEDAALNDSDPQTTAPQSATQLTSVVHQI</sequence>
<keyword evidence="7" id="KW-1185">Reference proteome</keyword>
<comment type="caution">
    <text evidence="6">The sequence shown here is derived from an EMBL/GenBank/DDBJ whole genome shotgun (WGS) entry which is preliminary data.</text>
</comment>
<protein>
    <recommendedName>
        <fullName evidence="5">RING-type domain-containing protein</fullName>
    </recommendedName>
</protein>
<dbReference type="InterPro" id="IPR001841">
    <property type="entry name" value="Znf_RING"/>
</dbReference>
<evidence type="ECO:0000313" key="7">
    <source>
        <dbReference type="Proteomes" id="UP000247409"/>
    </source>
</evidence>
<keyword evidence="3" id="KW-0862">Zinc</keyword>
<evidence type="ECO:0000313" key="6">
    <source>
        <dbReference type="EMBL" id="PXF47783.1"/>
    </source>
</evidence>
<dbReference type="CDD" id="cd16448">
    <property type="entry name" value="RING-H2"/>
    <property type="match status" value="1"/>
</dbReference>
<name>A0A2V3J0E8_9FLOR</name>
<proteinExistence type="predicted"/>
<dbReference type="PROSITE" id="PS50089">
    <property type="entry name" value="ZF_RING_2"/>
    <property type="match status" value="1"/>
</dbReference>
<accession>A0A2V3J0E8</accession>
<evidence type="ECO:0000256" key="1">
    <source>
        <dbReference type="ARBA" id="ARBA00022723"/>
    </source>
</evidence>
<dbReference type="SUPFAM" id="SSF57850">
    <property type="entry name" value="RING/U-box"/>
    <property type="match status" value="1"/>
</dbReference>
<dbReference type="PANTHER" id="PTHR45969">
    <property type="entry name" value="RING ZINC FINGER PROTEIN-RELATED"/>
    <property type="match status" value="1"/>
</dbReference>
<dbReference type="OrthoDB" id="8062037at2759"/>
<reference evidence="6 7" key="1">
    <citation type="journal article" date="2018" name="Mol. Biol. Evol.">
        <title>Analysis of the draft genome of the red seaweed Gracilariopsis chorda provides insights into genome size evolution in Rhodophyta.</title>
        <authorList>
            <person name="Lee J."/>
            <person name="Yang E.C."/>
            <person name="Graf L."/>
            <person name="Yang J.H."/>
            <person name="Qiu H."/>
            <person name="Zel Zion U."/>
            <person name="Chan C.X."/>
            <person name="Stephens T.G."/>
            <person name="Weber A.P.M."/>
            <person name="Boo G.H."/>
            <person name="Boo S.M."/>
            <person name="Kim K.M."/>
            <person name="Shin Y."/>
            <person name="Jung M."/>
            <person name="Lee S.J."/>
            <person name="Yim H.S."/>
            <person name="Lee J.H."/>
            <person name="Bhattacharya D."/>
            <person name="Yoon H.S."/>
        </authorList>
    </citation>
    <scope>NUCLEOTIDE SEQUENCE [LARGE SCALE GENOMIC DNA]</scope>
    <source>
        <strain evidence="6 7">SKKU-2015</strain>
        <tissue evidence="6">Whole body</tissue>
    </source>
</reference>
<evidence type="ECO:0000256" key="4">
    <source>
        <dbReference type="PROSITE-ProRule" id="PRU00175"/>
    </source>
</evidence>
<dbReference type="EMBL" id="NBIV01000020">
    <property type="protein sequence ID" value="PXF47783.1"/>
    <property type="molecule type" value="Genomic_DNA"/>
</dbReference>
<organism evidence="6 7">
    <name type="scientific">Gracilariopsis chorda</name>
    <dbReference type="NCBI Taxonomy" id="448386"/>
    <lineage>
        <taxon>Eukaryota</taxon>
        <taxon>Rhodophyta</taxon>
        <taxon>Florideophyceae</taxon>
        <taxon>Rhodymeniophycidae</taxon>
        <taxon>Gracilariales</taxon>
        <taxon>Gracilariaceae</taxon>
        <taxon>Gracilariopsis</taxon>
    </lineage>
</organism>
<dbReference type="Pfam" id="PF13639">
    <property type="entry name" value="zf-RING_2"/>
    <property type="match status" value="1"/>
</dbReference>
<feature type="domain" description="RING-type" evidence="5">
    <location>
        <begin position="77"/>
        <end position="118"/>
    </location>
</feature>
<dbReference type="Proteomes" id="UP000247409">
    <property type="component" value="Unassembled WGS sequence"/>
</dbReference>
<gene>
    <name evidence="6" type="ORF">BWQ96_02465</name>
</gene>
<evidence type="ECO:0000256" key="3">
    <source>
        <dbReference type="ARBA" id="ARBA00022833"/>
    </source>
</evidence>
<keyword evidence="2 4" id="KW-0863">Zinc-finger</keyword>
<evidence type="ECO:0000256" key="2">
    <source>
        <dbReference type="ARBA" id="ARBA00022771"/>
    </source>
</evidence>
<dbReference type="InterPro" id="IPR013083">
    <property type="entry name" value="Znf_RING/FYVE/PHD"/>
</dbReference>
<dbReference type="GO" id="GO:0008270">
    <property type="term" value="F:zinc ion binding"/>
    <property type="evidence" value="ECO:0007669"/>
    <property type="project" value="UniProtKB-KW"/>
</dbReference>
<keyword evidence="1" id="KW-0479">Metal-binding</keyword>
<dbReference type="Gene3D" id="3.30.40.10">
    <property type="entry name" value="Zinc/RING finger domain, C3HC4 (zinc finger)"/>
    <property type="match status" value="1"/>
</dbReference>
<dbReference type="AlphaFoldDB" id="A0A2V3J0E8"/>